<name>F0SDC5_PSESL</name>
<organism evidence="2 3">
    <name type="scientific">Pseudopedobacter saltans (strain ATCC 51119 / DSM 12145 / JCM 21818 / CCUG 39354 / LMG 10337 / NBRC 100064 / NCIMB 13643)</name>
    <name type="common">Pedobacter saltans</name>
    <dbReference type="NCBI Taxonomy" id="762903"/>
    <lineage>
        <taxon>Bacteria</taxon>
        <taxon>Pseudomonadati</taxon>
        <taxon>Bacteroidota</taxon>
        <taxon>Sphingobacteriia</taxon>
        <taxon>Sphingobacteriales</taxon>
        <taxon>Sphingobacteriaceae</taxon>
        <taxon>Pseudopedobacter</taxon>
    </lineage>
</organism>
<feature type="transmembrane region" description="Helical" evidence="1">
    <location>
        <begin position="48"/>
        <end position="67"/>
    </location>
</feature>
<dbReference type="STRING" id="762903.Pedsa_2363"/>
<evidence type="ECO:0000313" key="3">
    <source>
        <dbReference type="Proteomes" id="UP000000310"/>
    </source>
</evidence>
<dbReference type="KEGG" id="psn:Pedsa_2363"/>
<dbReference type="EMBL" id="CP002545">
    <property type="protein sequence ID" value="ADY52911.1"/>
    <property type="molecule type" value="Genomic_DNA"/>
</dbReference>
<keyword evidence="3" id="KW-1185">Reference proteome</keyword>
<keyword evidence="1" id="KW-0472">Membrane</keyword>
<dbReference type="Proteomes" id="UP000000310">
    <property type="component" value="Chromosome"/>
</dbReference>
<accession>F0SDC5</accession>
<dbReference type="RefSeq" id="WP_013633397.1">
    <property type="nucleotide sequence ID" value="NC_015177.1"/>
</dbReference>
<sequence length="239" mass="27754">MKSMSDKEFDAFFKASLEEFEEEPTKDFWVAIESETNSSEPDSRKNKFPFLWAAASLILLGLGFVFFKSDAERVQLRSEKIEITNSQVEISETYSRPVNHPGFKPNNQAENEKRFLELMASTELEDKPVEKRRRYMENLPDRSAEIKERQLVKVVSNVIDKNQDTEKQEPEIKLQETLVQVDSPQETKERVRTLGDLVNFVVGKIDKRENKIIHVSKTDESDMEITGINLGLIKYRKAY</sequence>
<evidence type="ECO:0000256" key="1">
    <source>
        <dbReference type="SAM" id="Phobius"/>
    </source>
</evidence>
<keyword evidence="1" id="KW-0812">Transmembrane</keyword>
<dbReference type="AlphaFoldDB" id="F0SDC5"/>
<keyword evidence="1" id="KW-1133">Transmembrane helix</keyword>
<protein>
    <submittedName>
        <fullName evidence="2">Uncharacterized protein</fullName>
    </submittedName>
</protein>
<gene>
    <name evidence="2" type="ordered locus">Pedsa_2363</name>
</gene>
<dbReference type="OrthoDB" id="790344at2"/>
<evidence type="ECO:0000313" key="2">
    <source>
        <dbReference type="EMBL" id="ADY52911.1"/>
    </source>
</evidence>
<proteinExistence type="predicted"/>
<reference evidence="3" key="2">
    <citation type="submission" date="2011-02" db="EMBL/GenBank/DDBJ databases">
        <title>The complete genome of Pedobacter saltans DSM 12145.</title>
        <authorList>
            <consortium name="US DOE Joint Genome Institute (JGI-PGF)"/>
            <person name="Lucas S."/>
            <person name="Copeland A."/>
            <person name="Lapidus A."/>
            <person name="Bruce D."/>
            <person name="Goodwin L."/>
            <person name="Pitluck S."/>
            <person name="Kyrpides N."/>
            <person name="Mavromatis K."/>
            <person name="Pagani I."/>
            <person name="Ivanova N."/>
            <person name="Ovchinnikova G."/>
            <person name="Lu M."/>
            <person name="Detter J.C."/>
            <person name="Han C."/>
            <person name="Land M."/>
            <person name="Hauser L."/>
            <person name="Markowitz V."/>
            <person name="Cheng J.-F."/>
            <person name="Hugenholtz P."/>
            <person name="Woyke T."/>
            <person name="Wu D."/>
            <person name="Tindall B."/>
            <person name="Pomrenke H.G."/>
            <person name="Brambilla E."/>
            <person name="Klenk H.-P."/>
            <person name="Eisen J.A."/>
        </authorList>
    </citation>
    <scope>NUCLEOTIDE SEQUENCE [LARGE SCALE GENOMIC DNA]</scope>
    <source>
        <strain evidence="3">ATCC 51119 / DSM 12145 / JCM 21818 / LMG 10337 / NBRC 100064 / NCIMB 13643</strain>
    </source>
</reference>
<reference evidence="2 3" key="1">
    <citation type="journal article" date="2011" name="Stand. Genomic Sci.">
        <title>Complete genome sequence of the gliding, heparinolytic Pedobacter saltans type strain (113).</title>
        <authorList>
            <person name="Liolios K."/>
            <person name="Sikorski J."/>
            <person name="Lu M."/>
            <person name="Nolan M."/>
            <person name="Lapidus A."/>
            <person name="Lucas S."/>
            <person name="Hammon N."/>
            <person name="Deshpande S."/>
            <person name="Cheng J.F."/>
            <person name="Tapia R."/>
            <person name="Han C."/>
            <person name="Goodwin L."/>
            <person name="Pitluck S."/>
            <person name="Huntemann M."/>
            <person name="Ivanova N."/>
            <person name="Pagani I."/>
            <person name="Mavromatis K."/>
            <person name="Ovchinikova G."/>
            <person name="Pati A."/>
            <person name="Chen A."/>
            <person name="Palaniappan K."/>
            <person name="Land M."/>
            <person name="Hauser L."/>
            <person name="Brambilla E.M."/>
            <person name="Kotsyurbenko O."/>
            <person name="Rohde M."/>
            <person name="Tindall B.J."/>
            <person name="Abt B."/>
            <person name="Goker M."/>
            <person name="Detter J.C."/>
            <person name="Woyke T."/>
            <person name="Bristow J."/>
            <person name="Eisen J.A."/>
            <person name="Markowitz V."/>
            <person name="Hugenholtz P."/>
            <person name="Klenk H.P."/>
            <person name="Kyrpides N.C."/>
        </authorList>
    </citation>
    <scope>NUCLEOTIDE SEQUENCE [LARGE SCALE GENOMIC DNA]</scope>
    <source>
        <strain evidence="3">ATCC 51119 / DSM 12145 / JCM 21818 / LMG 10337 / NBRC 100064 / NCIMB 13643</strain>
    </source>
</reference>
<dbReference type="HOGENOM" id="CLU_1160294_0_0_10"/>